<accession>A0A917HX04</accession>
<proteinExistence type="predicted"/>
<evidence type="ECO:0000313" key="1">
    <source>
        <dbReference type="EMBL" id="GGG95576.1"/>
    </source>
</evidence>
<comment type="caution">
    <text evidence="1">The sequence shown here is derived from an EMBL/GenBank/DDBJ whole genome shotgun (WGS) entry which is preliminary data.</text>
</comment>
<dbReference type="AlphaFoldDB" id="A0A917HX04"/>
<protein>
    <submittedName>
        <fullName evidence="1">Uncharacterized protein</fullName>
    </submittedName>
</protein>
<reference evidence="1" key="1">
    <citation type="journal article" date="2014" name="Int. J. Syst. Evol. Microbiol.">
        <title>Complete genome sequence of Corynebacterium casei LMG S-19264T (=DSM 44701T), isolated from a smear-ripened cheese.</title>
        <authorList>
            <consortium name="US DOE Joint Genome Institute (JGI-PGF)"/>
            <person name="Walter F."/>
            <person name="Albersmeier A."/>
            <person name="Kalinowski J."/>
            <person name="Ruckert C."/>
        </authorList>
    </citation>
    <scope>NUCLEOTIDE SEQUENCE</scope>
    <source>
        <strain evidence="1">CGMCC 1.12195</strain>
    </source>
</reference>
<gene>
    <name evidence="1" type="ORF">GCM10007415_33470</name>
</gene>
<evidence type="ECO:0000313" key="2">
    <source>
        <dbReference type="Proteomes" id="UP000660862"/>
    </source>
</evidence>
<dbReference type="EMBL" id="BMER01000004">
    <property type="protein sequence ID" value="GGG95576.1"/>
    <property type="molecule type" value="Genomic_DNA"/>
</dbReference>
<name>A0A917HX04_9SPHI</name>
<keyword evidence="2" id="KW-1185">Reference proteome</keyword>
<organism evidence="1 2">
    <name type="scientific">Parapedobacter pyrenivorans</name>
    <dbReference type="NCBI Taxonomy" id="1305674"/>
    <lineage>
        <taxon>Bacteria</taxon>
        <taxon>Pseudomonadati</taxon>
        <taxon>Bacteroidota</taxon>
        <taxon>Sphingobacteriia</taxon>
        <taxon>Sphingobacteriales</taxon>
        <taxon>Sphingobacteriaceae</taxon>
        <taxon>Parapedobacter</taxon>
    </lineage>
</organism>
<dbReference type="Proteomes" id="UP000660862">
    <property type="component" value="Unassembled WGS sequence"/>
</dbReference>
<dbReference type="RefSeq" id="WP_188507238.1">
    <property type="nucleotide sequence ID" value="NZ_BMER01000004.1"/>
</dbReference>
<reference evidence="1" key="2">
    <citation type="submission" date="2020-09" db="EMBL/GenBank/DDBJ databases">
        <authorList>
            <person name="Sun Q."/>
            <person name="Zhou Y."/>
        </authorList>
    </citation>
    <scope>NUCLEOTIDE SEQUENCE</scope>
    <source>
        <strain evidence="1">CGMCC 1.12195</strain>
    </source>
</reference>
<sequence length="144" mass="15852">MVKRYRKWLLGLIIAVLCVLSVWDLLGNRGPSDLIGGFEEVAFVRNEQNKGGIIRVYAFSVADTIGADYIGCGNLLPHNDYGSITTAYFFESGKPIPDLLDLEPPHFDTTRYQPVAVYNKGDDGVVKLHKISQAVNQEAIAPSP</sequence>